<protein>
    <submittedName>
        <fullName evidence="5">Protein disulfide-isomerase A5 isoform X1</fullName>
    </submittedName>
</protein>
<dbReference type="GO" id="GO:0006457">
    <property type="term" value="P:protein folding"/>
    <property type="evidence" value="ECO:0007669"/>
    <property type="project" value="TreeGrafter"/>
</dbReference>
<dbReference type="CDD" id="cd02961">
    <property type="entry name" value="PDI_a_family"/>
    <property type="match status" value="1"/>
</dbReference>
<dbReference type="Pfam" id="PF00085">
    <property type="entry name" value="Thioredoxin"/>
    <property type="match status" value="4"/>
</dbReference>
<dbReference type="CDD" id="cd02997">
    <property type="entry name" value="PDI_a_PDIR"/>
    <property type="match status" value="2"/>
</dbReference>
<evidence type="ECO:0000259" key="3">
    <source>
        <dbReference type="PROSITE" id="PS51352"/>
    </source>
</evidence>
<dbReference type="GO" id="GO:0005783">
    <property type="term" value="C:endoplasmic reticulum"/>
    <property type="evidence" value="ECO:0007669"/>
    <property type="project" value="TreeGrafter"/>
</dbReference>
<dbReference type="PROSITE" id="PS00194">
    <property type="entry name" value="THIOREDOXIN_1"/>
    <property type="match status" value="1"/>
</dbReference>
<dbReference type="InterPro" id="IPR017937">
    <property type="entry name" value="Thioredoxin_CS"/>
</dbReference>
<dbReference type="PANTHER" id="PTHR45672">
    <property type="entry name" value="PROTEIN DISULFIDE-ISOMERASE C17H9.14C-RELATED"/>
    <property type="match status" value="1"/>
</dbReference>
<evidence type="ECO:0000256" key="1">
    <source>
        <dbReference type="ARBA" id="ARBA00006347"/>
    </source>
</evidence>
<feature type="region of interest" description="Disordered" evidence="2">
    <location>
        <begin position="389"/>
        <end position="408"/>
    </location>
</feature>
<sequence length="768" mass="87121">MTVFHYHATLHFVHKHCRICPSPTEGIFLMSAGTCVAVAASKKSQNLVSHVEDFKDFKKLLRTKTNLLVILTKSEKSLSSILPVIQTTAEEMKGKATLIIIDCSVAKKLCKKLKMSSNSFELKHYHDGEFNRNYDRKLTVKSMIKFLQDPKGDIPWDEDPEAENIVHVESEQKLNKMLKKQRLPMLLMFYAPWCGFCKRLKPEFSAAATELKGKAILAGLDADNPQFFQLRLQYNITGFPTIFYFENGKSLFQYGGENTRSGIVKWMSNPTPPKEAEKDASLFDDESNVEPLSKITFDSFLAEHSSVLVMFYAPWCGHCKKMKPEYIEAAATLKEENIDGALAAIDSTQESQISERFKIKGFPTVKYFRNGEYMWDFNERKAADIVSFMKDPKEPPPPPPPEPKWADTESDVHHLTAENFKTILKKKKHSLVMFYAPWCGHCKKAKPEFTEAALQLKDEPKLAICAVDCTEHTSLCTAHDVKGYPTLKYFNYGKNPQDYMGGRTTADFVNFLKSPNAPPTQEPVPKMSPQEEFWLKEVGPSFKDVSLLSSISFDYFISDNPSALVLFYSGKHPDTELMKEFSTTATFLKAGESTDVFAAVDRYADKDLADKFVGSRSHVLKYFKNGEAVSECMGKTVKELSEFIMDPLVDNWHSSSSSNTYNPNAANFKKTLSTNTHVFVAFHVTKCSNCEQIKNEFLTTAEEMVKHKSFAFAAVNCDFNSDLCITEKVKDYPSFKLYKNGKFSQNYSGNNQKNSFVKFLKSFVKEEL</sequence>
<keyword evidence="4" id="KW-1185">Reference proteome</keyword>
<dbReference type="Proteomes" id="UP000515154">
    <property type="component" value="Linkage group LG4"/>
</dbReference>
<evidence type="ECO:0000313" key="4">
    <source>
        <dbReference type="Proteomes" id="UP000515154"/>
    </source>
</evidence>
<gene>
    <name evidence="5" type="primary">LOC115210871</name>
</gene>
<dbReference type="AlphaFoldDB" id="A0A7E6ETX5"/>
<feature type="domain" description="Thioredoxin" evidence="3">
    <location>
        <begin position="634"/>
        <end position="765"/>
    </location>
</feature>
<feature type="domain" description="Thioredoxin" evidence="3">
    <location>
        <begin position="392"/>
        <end position="517"/>
    </location>
</feature>
<dbReference type="InterPro" id="IPR013766">
    <property type="entry name" value="Thioredoxin_domain"/>
</dbReference>
<dbReference type="GO" id="GO:0003756">
    <property type="term" value="F:protein disulfide isomerase activity"/>
    <property type="evidence" value="ECO:0007669"/>
    <property type="project" value="InterPro"/>
</dbReference>
<reference evidence="5" key="1">
    <citation type="submission" date="2025-08" db="UniProtKB">
        <authorList>
            <consortium name="RefSeq"/>
        </authorList>
    </citation>
    <scope>IDENTIFICATION</scope>
</reference>
<accession>A0A7E6ETX5</accession>
<evidence type="ECO:0000256" key="2">
    <source>
        <dbReference type="SAM" id="MobiDB-lite"/>
    </source>
</evidence>
<proteinExistence type="inferred from homology"/>
<dbReference type="SUPFAM" id="SSF52833">
    <property type="entry name" value="Thioredoxin-like"/>
    <property type="match status" value="5"/>
</dbReference>
<organism evidence="4 5">
    <name type="scientific">Octopus sinensis</name>
    <name type="common">East Asian common octopus</name>
    <dbReference type="NCBI Taxonomy" id="2607531"/>
    <lineage>
        <taxon>Eukaryota</taxon>
        <taxon>Metazoa</taxon>
        <taxon>Spiralia</taxon>
        <taxon>Lophotrochozoa</taxon>
        <taxon>Mollusca</taxon>
        <taxon>Cephalopoda</taxon>
        <taxon>Coleoidea</taxon>
        <taxon>Octopodiformes</taxon>
        <taxon>Octopoda</taxon>
        <taxon>Incirrata</taxon>
        <taxon>Octopodidae</taxon>
        <taxon>Octopus</taxon>
    </lineage>
</organism>
<dbReference type="InterPro" id="IPR046374">
    <property type="entry name" value="PDI_a_PDIR"/>
</dbReference>
<evidence type="ECO:0000313" key="5">
    <source>
        <dbReference type="RefSeq" id="XP_036358400.1"/>
    </source>
</evidence>
<feature type="domain" description="Thioredoxin" evidence="3">
    <location>
        <begin position="271"/>
        <end position="390"/>
    </location>
</feature>
<dbReference type="RefSeq" id="XP_036358400.1">
    <property type="nucleotide sequence ID" value="XM_036502507.1"/>
</dbReference>
<dbReference type="Gene3D" id="3.40.30.10">
    <property type="entry name" value="Glutaredoxin"/>
    <property type="match status" value="6"/>
</dbReference>
<dbReference type="PANTHER" id="PTHR45672:SF2">
    <property type="entry name" value="PROTEIN DISULFIDE-ISOMERASE A5"/>
    <property type="match status" value="1"/>
</dbReference>
<comment type="similarity">
    <text evidence="1">Belongs to the protein disulfide isomerase family.</text>
</comment>
<dbReference type="InterPro" id="IPR051063">
    <property type="entry name" value="PDI"/>
</dbReference>
<dbReference type="InterPro" id="IPR036249">
    <property type="entry name" value="Thioredoxin-like_sf"/>
</dbReference>
<feature type="domain" description="Thioredoxin" evidence="3">
    <location>
        <begin position="153"/>
        <end position="267"/>
    </location>
</feature>
<name>A0A7E6ETX5_9MOLL</name>
<dbReference type="PRINTS" id="PR00421">
    <property type="entry name" value="THIOREDOXIN"/>
</dbReference>
<dbReference type="PROSITE" id="PS51352">
    <property type="entry name" value="THIOREDOXIN_2"/>
    <property type="match status" value="4"/>
</dbReference>